<dbReference type="PANTHER" id="PTHR43390:SF1">
    <property type="entry name" value="CHLOROPLAST PROCESSING PEPTIDASE"/>
    <property type="match status" value="1"/>
</dbReference>
<evidence type="ECO:0000259" key="5">
    <source>
        <dbReference type="Pfam" id="PF10502"/>
    </source>
</evidence>
<dbReference type="PANTHER" id="PTHR43390">
    <property type="entry name" value="SIGNAL PEPTIDASE I"/>
    <property type="match status" value="1"/>
</dbReference>
<dbReference type="Pfam" id="PF10502">
    <property type="entry name" value="Peptidase_S26"/>
    <property type="match status" value="1"/>
</dbReference>
<accession>A0A382XK18</accession>
<dbReference type="GO" id="GO:0004252">
    <property type="term" value="F:serine-type endopeptidase activity"/>
    <property type="evidence" value="ECO:0007669"/>
    <property type="project" value="InterPro"/>
</dbReference>
<dbReference type="GO" id="GO:0016020">
    <property type="term" value="C:membrane"/>
    <property type="evidence" value="ECO:0007669"/>
    <property type="project" value="InterPro"/>
</dbReference>
<keyword evidence="4" id="KW-0812">Transmembrane</keyword>
<proteinExistence type="inferred from homology"/>
<dbReference type="Gene3D" id="2.10.109.10">
    <property type="entry name" value="Umud Fragment, subunit A"/>
    <property type="match status" value="1"/>
</dbReference>
<sequence length="156" mass="18182">MLVVLTGISGLIWLIDYFILEPKRKKHNKTANKTEKLKQSFIIEQAKSFFPIFLIVLVLRSFIFEPFRIPSGSMMPTLLIGDFILVNKYDYGLRLPVTHNKFIENNTPRRGDVVVFRYPENPKIPYIKRIIGLPGDKITYYNKTLYINDILAKQST</sequence>
<comment type="similarity">
    <text evidence="1">Belongs to the peptidase S26 family.</text>
</comment>
<dbReference type="SUPFAM" id="SSF51306">
    <property type="entry name" value="LexA/Signal peptidase"/>
    <property type="match status" value="1"/>
</dbReference>
<dbReference type="InterPro" id="IPR019533">
    <property type="entry name" value="Peptidase_S26"/>
</dbReference>
<dbReference type="GO" id="GO:0006465">
    <property type="term" value="P:signal peptide processing"/>
    <property type="evidence" value="ECO:0007669"/>
    <property type="project" value="InterPro"/>
</dbReference>
<evidence type="ECO:0000313" key="6">
    <source>
        <dbReference type="EMBL" id="SVD70658.1"/>
    </source>
</evidence>
<keyword evidence="3" id="KW-0378">Hydrolase</keyword>
<dbReference type="EMBL" id="UINC01167903">
    <property type="protein sequence ID" value="SVD70658.1"/>
    <property type="molecule type" value="Genomic_DNA"/>
</dbReference>
<dbReference type="PROSITE" id="PS00760">
    <property type="entry name" value="SPASE_I_2"/>
    <property type="match status" value="1"/>
</dbReference>
<evidence type="ECO:0000256" key="1">
    <source>
        <dbReference type="ARBA" id="ARBA00009370"/>
    </source>
</evidence>
<dbReference type="InterPro" id="IPR019757">
    <property type="entry name" value="Pept_S26A_signal_pept_1_Lys-AS"/>
</dbReference>
<evidence type="ECO:0000256" key="2">
    <source>
        <dbReference type="ARBA" id="ARBA00022670"/>
    </source>
</evidence>
<dbReference type="CDD" id="cd06530">
    <property type="entry name" value="S26_SPase_I"/>
    <property type="match status" value="1"/>
</dbReference>
<feature type="transmembrane region" description="Helical" evidence="4">
    <location>
        <begin position="48"/>
        <end position="67"/>
    </location>
</feature>
<organism evidence="6">
    <name type="scientific">marine metagenome</name>
    <dbReference type="NCBI Taxonomy" id="408172"/>
    <lineage>
        <taxon>unclassified sequences</taxon>
        <taxon>metagenomes</taxon>
        <taxon>ecological metagenomes</taxon>
    </lineage>
</organism>
<keyword evidence="4" id="KW-0472">Membrane</keyword>
<name>A0A382XK18_9ZZZZ</name>
<dbReference type="InterPro" id="IPR000223">
    <property type="entry name" value="Pept_S26A_signal_pept_1"/>
</dbReference>
<keyword evidence="2" id="KW-0645">Protease</keyword>
<reference evidence="6" key="1">
    <citation type="submission" date="2018-05" db="EMBL/GenBank/DDBJ databases">
        <authorList>
            <person name="Lanie J.A."/>
            <person name="Ng W.-L."/>
            <person name="Kazmierczak K.M."/>
            <person name="Andrzejewski T.M."/>
            <person name="Davidsen T.M."/>
            <person name="Wayne K.J."/>
            <person name="Tettelin H."/>
            <person name="Glass J.I."/>
            <person name="Rusch D."/>
            <person name="Podicherti R."/>
            <person name="Tsui H.-C.T."/>
            <person name="Winkler M.E."/>
        </authorList>
    </citation>
    <scope>NUCLEOTIDE SEQUENCE</scope>
</reference>
<dbReference type="AlphaFoldDB" id="A0A382XK18"/>
<protein>
    <recommendedName>
        <fullName evidence="5">Peptidase S26 domain-containing protein</fullName>
    </recommendedName>
</protein>
<dbReference type="PROSITE" id="PS00501">
    <property type="entry name" value="SPASE_I_1"/>
    <property type="match status" value="1"/>
</dbReference>
<feature type="domain" description="Peptidase S26" evidence="5">
    <location>
        <begin position="43"/>
        <end position="149"/>
    </location>
</feature>
<dbReference type="NCBIfam" id="TIGR02227">
    <property type="entry name" value="sigpep_I_bact"/>
    <property type="match status" value="1"/>
</dbReference>
<keyword evidence="4" id="KW-1133">Transmembrane helix</keyword>
<feature type="non-terminal residue" evidence="6">
    <location>
        <position position="156"/>
    </location>
</feature>
<dbReference type="InterPro" id="IPR036286">
    <property type="entry name" value="LexA/Signal_pep-like_sf"/>
</dbReference>
<gene>
    <name evidence="6" type="ORF">METZ01_LOCUS423512</name>
</gene>
<dbReference type="InterPro" id="IPR019756">
    <property type="entry name" value="Pept_S26A_signal_pept_1_Ser-AS"/>
</dbReference>
<evidence type="ECO:0000256" key="4">
    <source>
        <dbReference type="SAM" id="Phobius"/>
    </source>
</evidence>
<dbReference type="PRINTS" id="PR00727">
    <property type="entry name" value="LEADERPTASE"/>
</dbReference>
<evidence type="ECO:0000256" key="3">
    <source>
        <dbReference type="ARBA" id="ARBA00022801"/>
    </source>
</evidence>